<accession>A0A6G0X269</accession>
<organism evidence="3 4">
    <name type="scientific">Aphanomyces euteiches</name>
    <dbReference type="NCBI Taxonomy" id="100861"/>
    <lineage>
        <taxon>Eukaryota</taxon>
        <taxon>Sar</taxon>
        <taxon>Stramenopiles</taxon>
        <taxon>Oomycota</taxon>
        <taxon>Saprolegniomycetes</taxon>
        <taxon>Saprolegniales</taxon>
        <taxon>Verrucalvaceae</taxon>
        <taxon>Aphanomyces</taxon>
    </lineage>
</organism>
<evidence type="ECO:0008006" key="5">
    <source>
        <dbReference type="Google" id="ProtNLM"/>
    </source>
</evidence>
<feature type="region of interest" description="Disordered" evidence="1">
    <location>
        <begin position="399"/>
        <end position="435"/>
    </location>
</feature>
<feature type="compositionally biased region" description="Low complexity" evidence="1">
    <location>
        <begin position="406"/>
        <end position="425"/>
    </location>
</feature>
<gene>
    <name evidence="3" type="ORF">Ae201684_009150</name>
</gene>
<dbReference type="VEuPathDB" id="FungiDB:AeMF1_005077"/>
<feature type="signal peptide" evidence="2">
    <location>
        <begin position="1"/>
        <end position="16"/>
    </location>
</feature>
<dbReference type="PANTHER" id="PTHR33946:SF4">
    <property type="entry name" value="COAGULATION FACTOR XI"/>
    <property type="match status" value="1"/>
</dbReference>
<evidence type="ECO:0000313" key="4">
    <source>
        <dbReference type="Proteomes" id="UP000481153"/>
    </source>
</evidence>
<evidence type="ECO:0000256" key="2">
    <source>
        <dbReference type="SAM" id="SignalP"/>
    </source>
</evidence>
<keyword evidence="4" id="KW-1185">Reference proteome</keyword>
<sequence>MLHALTLLVGAYLAAAGTTSAPTYTPPPTPVAWTMKTVRTVQARVQSSAPVWDSTQKLWVANFPSLKNDPTDKWAAALDTVNTASVEGSLFYVQTEGIGTDVDNACARKTNMSYIWFYDIKIVQPYFAVAEYGSDTGKVPEYGAFVAMDNGMCTLQGTTVPAECLQFTGLNYNPDLGPYIGGETRKTHPRANYTNNVWFSFPGSCFLKAFGAKTAACLADATQQGGMCAKGVEPDGVNCTYSFSVIGYLSIDDLVGITNQTNPNTGKPFGGRVEFCKAGLVEFDFNTNKSDLTSGFWNDPLNSTANDVRTQKMMQMYSDLVTNGLGDAKNMQPFPDVQTLTKANPACYENNILCSQATYGCRRKLLSQVCEVCTSQVSDCVKKPDSAAPFPTLVKQYVPPKPTVKGSSPSSPSSASGSSSSSGSSTSGGGSTASGSSNAMTLSATVACAIAMVVALLH</sequence>
<dbReference type="AlphaFoldDB" id="A0A6G0X269"/>
<comment type="caution">
    <text evidence="3">The sequence shown here is derived from an EMBL/GenBank/DDBJ whole genome shotgun (WGS) entry which is preliminary data.</text>
</comment>
<dbReference type="PANTHER" id="PTHR33946">
    <property type="match status" value="1"/>
</dbReference>
<dbReference type="Proteomes" id="UP000481153">
    <property type="component" value="Unassembled WGS sequence"/>
</dbReference>
<proteinExistence type="predicted"/>
<dbReference type="EMBL" id="VJMJ01000118">
    <property type="protein sequence ID" value="KAF0733973.1"/>
    <property type="molecule type" value="Genomic_DNA"/>
</dbReference>
<keyword evidence="2" id="KW-0732">Signal</keyword>
<evidence type="ECO:0000313" key="3">
    <source>
        <dbReference type="EMBL" id="KAF0733973.1"/>
    </source>
</evidence>
<name>A0A6G0X269_9STRA</name>
<reference evidence="3 4" key="1">
    <citation type="submission" date="2019-07" db="EMBL/GenBank/DDBJ databases">
        <title>Genomics analysis of Aphanomyces spp. identifies a new class of oomycete effector associated with host adaptation.</title>
        <authorList>
            <person name="Gaulin E."/>
        </authorList>
    </citation>
    <scope>NUCLEOTIDE SEQUENCE [LARGE SCALE GENOMIC DNA]</scope>
    <source>
        <strain evidence="3 4">ATCC 201684</strain>
    </source>
</reference>
<evidence type="ECO:0000256" key="1">
    <source>
        <dbReference type="SAM" id="MobiDB-lite"/>
    </source>
</evidence>
<feature type="chain" id="PRO_5026313848" description="Secreted protein" evidence="2">
    <location>
        <begin position="17"/>
        <end position="458"/>
    </location>
</feature>
<protein>
    <recommendedName>
        <fullName evidence="5">Secreted protein</fullName>
    </recommendedName>
</protein>